<dbReference type="Proteomes" id="UP000595437">
    <property type="component" value="Chromosome 15"/>
</dbReference>
<dbReference type="OrthoDB" id="6364263at2759"/>
<sequence>RLQLMDFLKKVEPELRRTFVFKEDIQNYVSLLIQQATDNYKENYLRRKKKKHKKPPNLQRLNITLVGVHVRKRDADVSMLLFGGHASLSKEVQNVIFMVVSDEMKWVEDNLLPRRGSASFTLRVMDTSTVEPLWLWTWPSSPPVITQSSPMVLFHSGAAGYPEDTGFFRITSLT</sequence>
<gene>
    <name evidence="1" type="ORF">FKW44_021478</name>
</gene>
<dbReference type="EMBL" id="CP045904">
    <property type="protein sequence ID" value="QQP36394.1"/>
    <property type="molecule type" value="Genomic_DNA"/>
</dbReference>
<evidence type="ECO:0000313" key="1">
    <source>
        <dbReference type="EMBL" id="QQP36394.1"/>
    </source>
</evidence>
<evidence type="ECO:0000313" key="2">
    <source>
        <dbReference type="Proteomes" id="UP000595437"/>
    </source>
</evidence>
<dbReference type="GO" id="GO:0016757">
    <property type="term" value="F:glycosyltransferase activity"/>
    <property type="evidence" value="ECO:0007669"/>
    <property type="project" value="UniProtKB-KW"/>
</dbReference>
<name>A0A7T8GRC3_CALRO</name>
<dbReference type="AlphaFoldDB" id="A0A7T8GRC3"/>
<reference evidence="2" key="1">
    <citation type="submission" date="2021-01" db="EMBL/GenBank/DDBJ databases">
        <title>Caligus Genome Assembly.</title>
        <authorList>
            <person name="Gallardo-Escarate C."/>
        </authorList>
    </citation>
    <scope>NUCLEOTIDE SEQUENCE [LARGE SCALE GENOMIC DNA]</scope>
</reference>
<keyword evidence="1" id="KW-0808">Transferase</keyword>
<accession>A0A7T8GRC3</accession>
<proteinExistence type="predicted"/>
<keyword evidence="1" id="KW-0328">Glycosyltransferase</keyword>
<feature type="non-terminal residue" evidence="1">
    <location>
        <position position="1"/>
    </location>
</feature>
<feature type="non-terminal residue" evidence="1">
    <location>
        <position position="174"/>
    </location>
</feature>
<organism evidence="1 2">
    <name type="scientific">Caligus rogercresseyi</name>
    <name type="common">Sea louse</name>
    <dbReference type="NCBI Taxonomy" id="217165"/>
    <lineage>
        <taxon>Eukaryota</taxon>
        <taxon>Metazoa</taxon>
        <taxon>Ecdysozoa</taxon>
        <taxon>Arthropoda</taxon>
        <taxon>Crustacea</taxon>
        <taxon>Multicrustacea</taxon>
        <taxon>Hexanauplia</taxon>
        <taxon>Copepoda</taxon>
        <taxon>Siphonostomatoida</taxon>
        <taxon>Caligidae</taxon>
        <taxon>Caligus</taxon>
    </lineage>
</organism>
<keyword evidence="2" id="KW-1185">Reference proteome</keyword>
<protein>
    <submittedName>
        <fullName evidence="1">L-Fucosyltransferase</fullName>
    </submittedName>
</protein>